<evidence type="ECO:0000313" key="2">
    <source>
        <dbReference type="Proteomes" id="UP000319658"/>
    </source>
</evidence>
<sequence length="533" mass="61004">MLYSIKMSGKRKIEGIVVSHNGEEIEFRGTQNVNGGDANQPLYEFLNSFFESVHAHKLDQLWGCLKAAKRILEPGYFEGEEETRELEELRANTDNYEFLVSKLSGIFKQIYSIIPPGDIAYAASVEKRDEPPRDLMQVASTGRYPEETTITPDKYRELVRLSFAIQLSFPIMNQFLDNIVKKTGKEYQYAPAGDIITSFPAVIDMPGWRVLETYIRASCQRQESKRNSMEVVSNDRYVTNIIFRGVFGKLALSFIPSLDRDKNLSKQLNSLVEGEVRKEQSTRFTSYTDNKPGSDDQSIPESYRICQNVNGTEELAQAEFFSFGMFDEEENPRYTNFFYYQCQALGIKNQELAERVFNCIPTVTNLHLTKIQLKLLQLVYKEDIGMYLVPALDYRQYTAAIALAQVRLYEMGYEYLAQLCGIMRNPELPITYMNDEFKLNTKERDQLVALCDLYDGQSDASTDNLMVIAAQEMLDELGNSGWESNIEPGLFSNQEFIDHMSAGDTYEVSLVPQIKTELLEFIVLMNTAETTEQ</sequence>
<evidence type="ECO:0000313" key="1">
    <source>
        <dbReference type="EMBL" id="QDJ97055.1"/>
    </source>
</evidence>
<dbReference type="Proteomes" id="UP000319658">
    <property type="component" value="Segment"/>
</dbReference>
<reference evidence="1 2" key="1">
    <citation type="submission" date="2019-06" db="EMBL/GenBank/DDBJ databases">
        <title>Complete genome sequence of Aeromonas hydrophila bacteriophage D3.</title>
        <authorList>
            <person name="Rai S."/>
            <person name="Tyagi A."/>
            <person name="Kumar N."/>
            <person name="Singh N."/>
        </authorList>
    </citation>
    <scope>NUCLEOTIDE SEQUENCE [LARGE SCALE GENOMIC DNA]</scope>
</reference>
<accession>A0A514TVK5</accession>
<name>A0A514TVK5_9CAUD</name>
<organism evidence="1 2">
    <name type="scientific">Aeromonas phage D3</name>
    <dbReference type="NCBI Taxonomy" id="2593327"/>
    <lineage>
        <taxon>Viruses</taxon>
        <taxon>Duplodnaviria</taxon>
        <taxon>Heunggongvirae</taxon>
        <taxon>Uroviricota</taxon>
        <taxon>Caudoviricetes</taxon>
        <taxon>Chimalliviridae</taxon>
        <taxon>Ludhianavirus</taxon>
        <taxon>Ludhianavirus D3</taxon>
    </lineage>
</organism>
<dbReference type="EMBL" id="MN102098">
    <property type="protein sequence ID" value="QDJ97055.1"/>
    <property type="molecule type" value="Genomic_DNA"/>
</dbReference>
<protein>
    <submittedName>
        <fullName evidence="1">Uncharacterized protein</fullName>
    </submittedName>
</protein>
<gene>
    <name evidence="1" type="ORF">D3_0058</name>
</gene>
<proteinExistence type="predicted"/>
<keyword evidence="2" id="KW-1185">Reference proteome</keyword>